<reference evidence="1" key="1">
    <citation type="journal article" date="2021" name="Environ. Microbiol.">
        <title>Gene family expansions and transcriptome signatures uncover fungal adaptations to wood decay.</title>
        <authorList>
            <person name="Hage H."/>
            <person name="Miyauchi S."/>
            <person name="Viragh M."/>
            <person name="Drula E."/>
            <person name="Min B."/>
            <person name="Chaduli D."/>
            <person name="Navarro D."/>
            <person name="Favel A."/>
            <person name="Norest M."/>
            <person name="Lesage-Meessen L."/>
            <person name="Balint B."/>
            <person name="Merenyi Z."/>
            <person name="de Eugenio L."/>
            <person name="Morin E."/>
            <person name="Martinez A.T."/>
            <person name="Baldrian P."/>
            <person name="Stursova M."/>
            <person name="Martinez M.J."/>
            <person name="Novotny C."/>
            <person name="Magnuson J.K."/>
            <person name="Spatafora J.W."/>
            <person name="Maurice S."/>
            <person name="Pangilinan J."/>
            <person name="Andreopoulos W."/>
            <person name="LaButti K."/>
            <person name="Hundley H."/>
            <person name="Na H."/>
            <person name="Kuo A."/>
            <person name="Barry K."/>
            <person name="Lipzen A."/>
            <person name="Henrissat B."/>
            <person name="Riley R."/>
            <person name="Ahrendt S."/>
            <person name="Nagy L.G."/>
            <person name="Grigoriev I.V."/>
            <person name="Martin F."/>
            <person name="Rosso M.N."/>
        </authorList>
    </citation>
    <scope>NUCLEOTIDE SEQUENCE</scope>
    <source>
        <strain evidence="1">CBS 384.51</strain>
    </source>
</reference>
<proteinExistence type="predicted"/>
<keyword evidence="2" id="KW-1185">Reference proteome</keyword>
<sequence>MSGSTSTEQHQDSAQQPSSMDDSGMDVDPALLRARALSTLKKPKVTAPKGVDSAPKPLRRPAAYDYSIQLNYGTEEPSLGAFSVASSVAGPSSAARSSPPPSTSSMDVDDEQTREEGEISDSEAGPSIKRASTPPKAVPAKPQPTILNLPMKPTSSPLVASSSLPKAETKGHSTPEISSRDMNTSALPLRHFTPSEHEVDIPDDFQVRPGLRMTEDQYNTAKDLILDLLGWGVPPEYFVEYGLSREILYFVFLELNLRLPTNLDVSGLPPPPSPRTVRYSSPEPISPPVPTFNRPRSLSAAVVRQAQGHPSLPQKPRTSQGTPIGEGVLFSATAAPFIPVPGNSMTQETPNTIDIELQRKQELLARKAVLASRKSKQTAVPTPGFSTHSTLEARLSDPKLSDAASTVPKQAVDDFLKSIGSIDSPAPTPLNQDNDMDVDGPIPGLTSTLPTPAWLAPSPQLSEVRSLSASTSGIFPSGPEVNMLSQRPSMDRDMLDRSQSRSDEKSDFSEPQTREPSLGPKRGTKRPVASDFVDADPGPSRSYYSGYRDYYSGHSYPSRARPQSFAGIPTLRRMVIHLSDTSDDEDDEDAPPCEASQSHAPRRPQLPTYIATTTSSPIVGTPNQAITPAALQEKEEEIKRMKEKIAQRERARMEKLAAASKASTPPVTVISENPKQVPITVKQEDDDTTVPTSLTYTTTPSTTTKNETNSDVGQSVTSVRAQSSSSSSASPPTDAVPQPLIHQSIGNEVLTAEAQQEDVATAPTPTIQNGATVGISHSPIHHVNVDDGHSTIENPSTQEPEVSTSSQPSNQFVAYSSPLSSYPLLHASLPQHLIGTISTTTDPYAMFPNSSTPERPDSKDPHVLAGVNLKAIKAIAMHRWLSDPFRRLCQYEVPGGGECRDRNCEDIHPSFAHKVEPSDEETARHLYARLPKSSVVTLEQLQTALQEAQHPDTGYHTRVHNALEKLGLRAQP</sequence>
<organism evidence="1 2">
    <name type="scientific">Irpex rosettiformis</name>
    <dbReference type="NCBI Taxonomy" id="378272"/>
    <lineage>
        <taxon>Eukaryota</taxon>
        <taxon>Fungi</taxon>
        <taxon>Dikarya</taxon>
        <taxon>Basidiomycota</taxon>
        <taxon>Agaricomycotina</taxon>
        <taxon>Agaricomycetes</taxon>
        <taxon>Polyporales</taxon>
        <taxon>Irpicaceae</taxon>
        <taxon>Irpex</taxon>
    </lineage>
</organism>
<name>A0ACB8TS73_9APHY</name>
<evidence type="ECO:0000313" key="1">
    <source>
        <dbReference type="EMBL" id="KAI0084814.1"/>
    </source>
</evidence>
<evidence type="ECO:0000313" key="2">
    <source>
        <dbReference type="Proteomes" id="UP001055072"/>
    </source>
</evidence>
<gene>
    <name evidence="1" type="ORF">BDY19DRAFT_969328</name>
</gene>
<accession>A0ACB8TS73</accession>
<protein>
    <submittedName>
        <fullName evidence="1">Uncharacterized protein</fullName>
    </submittedName>
</protein>
<dbReference type="Proteomes" id="UP001055072">
    <property type="component" value="Unassembled WGS sequence"/>
</dbReference>
<comment type="caution">
    <text evidence="1">The sequence shown here is derived from an EMBL/GenBank/DDBJ whole genome shotgun (WGS) entry which is preliminary data.</text>
</comment>
<dbReference type="EMBL" id="MU274938">
    <property type="protein sequence ID" value="KAI0084814.1"/>
    <property type="molecule type" value="Genomic_DNA"/>
</dbReference>